<dbReference type="RefSeq" id="WP_112869339.1">
    <property type="nucleotide sequence ID" value="NZ_CP021781.1"/>
</dbReference>
<comment type="subcellular location">
    <subcellularLocation>
        <location evidence="1">Cell inner membrane</location>
        <topology evidence="1">Multi-pass membrane protein</topology>
    </subcellularLocation>
</comment>
<proteinExistence type="predicted"/>
<dbReference type="GO" id="GO:0004674">
    <property type="term" value="F:protein serine/threonine kinase activity"/>
    <property type="evidence" value="ECO:0007669"/>
    <property type="project" value="UniProtKB-KW"/>
</dbReference>
<name>A0A2Z4XWT2_9GAMM</name>
<keyword evidence="7 8" id="KW-0472">Membrane</keyword>
<evidence type="ECO:0000256" key="7">
    <source>
        <dbReference type="ARBA" id="ARBA00023136"/>
    </source>
</evidence>
<feature type="transmembrane region" description="Helical" evidence="8">
    <location>
        <begin position="326"/>
        <end position="346"/>
    </location>
</feature>
<feature type="transmembrane region" description="Helical" evidence="8">
    <location>
        <begin position="33"/>
        <end position="50"/>
    </location>
</feature>
<evidence type="ECO:0000256" key="3">
    <source>
        <dbReference type="ARBA" id="ARBA00022475"/>
    </source>
</evidence>
<evidence type="ECO:0000256" key="4">
    <source>
        <dbReference type="ARBA" id="ARBA00022519"/>
    </source>
</evidence>
<evidence type="ECO:0000313" key="10">
    <source>
        <dbReference type="EMBL" id="QIW11394.1"/>
    </source>
</evidence>
<keyword evidence="9" id="KW-0418">Kinase</keyword>
<evidence type="ECO:0000256" key="5">
    <source>
        <dbReference type="ARBA" id="ARBA00022692"/>
    </source>
</evidence>
<keyword evidence="12" id="KW-1185">Reference proteome</keyword>
<keyword evidence="6 8" id="KW-1133">Transmembrane helix</keyword>
<dbReference type="AlphaFoldDB" id="A0A2Z4XWT2"/>
<keyword evidence="2" id="KW-0813">Transport</keyword>
<evidence type="ECO:0000313" key="11">
    <source>
        <dbReference type="Proteomes" id="UP000251120"/>
    </source>
</evidence>
<keyword evidence="5 8" id="KW-0812">Transmembrane</keyword>
<evidence type="ECO:0000313" key="9">
    <source>
        <dbReference type="EMBL" id="AXA33166.1"/>
    </source>
</evidence>
<dbReference type="Proteomes" id="UP000681131">
    <property type="component" value="Chromosome"/>
</dbReference>
<feature type="transmembrane region" description="Helical" evidence="8">
    <location>
        <begin position="7"/>
        <end position="27"/>
    </location>
</feature>
<evidence type="ECO:0000256" key="1">
    <source>
        <dbReference type="ARBA" id="ARBA00004429"/>
    </source>
</evidence>
<dbReference type="KEGG" id="fad:CDH04_01455"/>
<reference evidence="10 12" key="2">
    <citation type="submission" date="2019-08" db="EMBL/GenBank/DDBJ databases">
        <title>Complete genome sequences of Francisella adeliensis (FSC1325 and FSC1326).</title>
        <authorList>
            <person name="Ohrman C."/>
            <person name="Uneklint I."/>
            <person name="Vallesi A."/>
            <person name="Karlsson L."/>
            <person name="Sjodin A."/>
        </authorList>
    </citation>
    <scope>NUCLEOTIDE SEQUENCE [LARGE SCALE GENOMIC DNA]</scope>
    <source>
        <strain evidence="10 12">FSC1325</strain>
    </source>
</reference>
<dbReference type="EMBL" id="CP021781">
    <property type="protein sequence ID" value="AXA33166.1"/>
    <property type="molecule type" value="Genomic_DNA"/>
</dbReference>
<sequence length="407" mass="45784">MNKKEDFMWSLSLYGTAIGAGVLFLPIQTGISGIIPVAIMLLFIFPMVFLSHRALCRFVISSPNGSHDITHVADEYFGKVGGVFFNILYLLAIFPILLVYSVGITNTLQSFIQYQFYYDIQNRFLLSFCTIAFLVFIINFGQNFIIRVMSFLVFPFILSLIVLSLWMVPHWSFDIFKDSFKQTSSASSVVIAIWLIMPILIFSFNHSPIISSLAVYTKNKYKQNADKEASKIIATSNILMIVTVVLFVVSSMLVLTPQDLMSAKEENVSILSYLANHFENHTLEYLAPVVALVAMGKSFFGHYLGSKEGIDGIVCKVSKNKIKESSIRPITLTVVFLMCWFTAYLNPNILDMISSIGGLVLAIILFIMPIYSIYKIKNLETYKKPIADIFILAVGFIALSSAIYMLF</sequence>
<dbReference type="GO" id="GO:0005886">
    <property type="term" value="C:plasma membrane"/>
    <property type="evidence" value="ECO:0007669"/>
    <property type="project" value="UniProtKB-SubCell"/>
</dbReference>
<dbReference type="EMBL" id="CP043424">
    <property type="protein sequence ID" value="QIW11394.1"/>
    <property type="molecule type" value="Genomic_DNA"/>
</dbReference>
<evidence type="ECO:0000256" key="2">
    <source>
        <dbReference type="ARBA" id="ARBA00022448"/>
    </source>
</evidence>
<reference evidence="9 11" key="1">
    <citation type="submission" date="2017-06" db="EMBL/GenBank/DDBJ databases">
        <title>Complete genome of Francisella adeliensis.</title>
        <authorList>
            <person name="Vallesi A."/>
            <person name="Sjodin A."/>
        </authorList>
    </citation>
    <scope>NUCLEOTIDE SEQUENCE [LARGE SCALE GENOMIC DNA]</scope>
    <source>
        <strain evidence="9 11">FDC440</strain>
    </source>
</reference>
<dbReference type="PANTHER" id="PTHR35334">
    <property type="entry name" value="SERINE TRANSPORTER"/>
    <property type="match status" value="1"/>
</dbReference>
<organism evidence="9 11">
    <name type="scientific">Francisella adeliensis</name>
    <dbReference type="NCBI Taxonomy" id="2007306"/>
    <lineage>
        <taxon>Bacteria</taxon>
        <taxon>Pseudomonadati</taxon>
        <taxon>Pseudomonadota</taxon>
        <taxon>Gammaproteobacteria</taxon>
        <taxon>Thiotrichales</taxon>
        <taxon>Francisellaceae</taxon>
        <taxon>Francisella</taxon>
    </lineage>
</organism>
<keyword evidence="9" id="KW-0723">Serine/threonine-protein kinase</keyword>
<dbReference type="Proteomes" id="UP000251120">
    <property type="component" value="Chromosome"/>
</dbReference>
<feature type="transmembrane region" description="Helical" evidence="8">
    <location>
        <begin position="83"/>
        <end position="104"/>
    </location>
</feature>
<dbReference type="PANTHER" id="PTHR35334:SF2">
    <property type="entry name" value="SERINE TRANSPORTER SDAC"/>
    <property type="match status" value="1"/>
</dbReference>
<feature type="transmembrane region" description="Helical" evidence="8">
    <location>
        <begin position="285"/>
        <end position="305"/>
    </location>
</feature>
<dbReference type="InterPro" id="IPR018227">
    <property type="entry name" value="Amino_acid_transport_2"/>
</dbReference>
<accession>A0A2Z4XWT2</accession>
<dbReference type="Pfam" id="PF03222">
    <property type="entry name" value="Trp_Tyr_perm"/>
    <property type="match status" value="1"/>
</dbReference>
<feature type="transmembrane region" description="Helical" evidence="8">
    <location>
        <begin position="352"/>
        <end position="374"/>
    </location>
</feature>
<keyword evidence="4" id="KW-0997">Cell inner membrane</keyword>
<dbReference type="Gene3D" id="1.20.1740.10">
    <property type="entry name" value="Amino acid/polyamine transporter I"/>
    <property type="match status" value="1"/>
</dbReference>
<feature type="transmembrane region" description="Helical" evidence="8">
    <location>
        <begin position="188"/>
        <end position="216"/>
    </location>
</feature>
<evidence type="ECO:0000256" key="6">
    <source>
        <dbReference type="ARBA" id="ARBA00022989"/>
    </source>
</evidence>
<dbReference type="OrthoDB" id="1627372at2"/>
<gene>
    <name evidence="9" type="ORF">CDH04_01455</name>
    <name evidence="10" type="ORF">FZC43_01455</name>
</gene>
<feature type="transmembrane region" description="Helical" evidence="8">
    <location>
        <begin position="237"/>
        <end position="255"/>
    </location>
</feature>
<evidence type="ECO:0000256" key="8">
    <source>
        <dbReference type="SAM" id="Phobius"/>
    </source>
</evidence>
<feature type="transmembrane region" description="Helical" evidence="8">
    <location>
        <begin position="124"/>
        <end position="141"/>
    </location>
</feature>
<dbReference type="GO" id="GO:0003333">
    <property type="term" value="P:amino acid transmembrane transport"/>
    <property type="evidence" value="ECO:0007669"/>
    <property type="project" value="InterPro"/>
</dbReference>
<feature type="transmembrane region" description="Helical" evidence="8">
    <location>
        <begin position="386"/>
        <end position="406"/>
    </location>
</feature>
<evidence type="ECO:0000313" key="12">
    <source>
        <dbReference type="Proteomes" id="UP000681131"/>
    </source>
</evidence>
<keyword evidence="3" id="KW-1003">Cell membrane</keyword>
<keyword evidence="9" id="KW-0808">Transferase</keyword>
<protein>
    <submittedName>
        <fullName evidence="10">Amino acid permease</fullName>
    </submittedName>
    <submittedName>
        <fullName evidence="9">Serine/threonine protein kinase</fullName>
    </submittedName>
</protein>
<feature type="transmembrane region" description="Helical" evidence="8">
    <location>
        <begin position="148"/>
        <end position="168"/>
    </location>
</feature>